<organism evidence="1 2">
    <name type="scientific">Carpinus fangiana</name>
    <dbReference type="NCBI Taxonomy" id="176857"/>
    <lineage>
        <taxon>Eukaryota</taxon>
        <taxon>Viridiplantae</taxon>
        <taxon>Streptophyta</taxon>
        <taxon>Embryophyta</taxon>
        <taxon>Tracheophyta</taxon>
        <taxon>Spermatophyta</taxon>
        <taxon>Magnoliopsida</taxon>
        <taxon>eudicotyledons</taxon>
        <taxon>Gunneridae</taxon>
        <taxon>Pentapetalae</taxon>
        <taxon>rosids</taxon>
        <taxon>fabids</taxon>
        <taxon>Fagales</taxon>
        <taxon>Betulaceae</taxon>
        <taxon>Carpinus</taxon>
    </lineage>
</organism>
<evidence type="ECO:0000313" key="2">
    <source>
        <dbReference type="Proteomes" id="UP000327013"/>
    </source>
</evidence>
<dbReference type="AlphaFoldDB" id="A0A5N6QHJ2"/>
<proteinExistence type="predicted"/>
<dbReference type="EMBL" id="CM017321">
    <property type="protein sequence ID" value="KAE7998595.1"/>
    <property type="molecule type" value="Genomic_DNA"/>
</dbReference>
<accession>A0A5N6QHJ2</accession>
<reference evidence="1 2" key="1">
    <citation type="submission" date="2019-06" db="EMBL/GenBank/DDBJ databases">
        <title>A chromosomal-level reference genome of Carpinus fangiana (Coryloideae, Betulaceae).</title>
        <authorList>
            <person name="Yang X."/>
            <person name="Wang Z."/>
            <person name="Zhang L."/>
            <person name="Hao G."/>
            <person name="Liu J."/>
            <person name="Yang Y."/>
        </authorList>
    </citation>
    <scope>NUCLEOTIDE SEQUENCE [LARGE SCALE GENOMIC DNA]</scope>
    <source>
        <strain evidence="1">Cfa_2016G</strain>
        <tissue evidence="1">Leaf</tissue>
    </source>
</reference>
<sequence>MTVASAIWDGAGWRVGVCSLSKSLALWVIDRIGLRWWTARLAGHDLWRRRWLERARARRFWAARWFCGCRRGGQALCRGCVVV</sequence>
<keyword evidence="2" id="KW-1185">Reference proteome</keyword>
<name>A0A5N6QHJ2_9ROSI</name>
<dbReference type="Proteomes" id="UP000327013">
    <property type="component" value="Chromosome 1"/>
</dbReference>
<protein>
    <submittedName>
        <fullName evidence="1">Uncharacterized protein</fullName>
    </submittedName>
</protein>
<evidence type="ECO:0000313" key="1">
    <source>
        <dbReference type="EMBL" id="KAE7998595.1"/>
    </source>
</evidence>
<gene>
    <name evidence="1" type="ORF">FH972_003126</name>
</gene>